<dbReference type="OrthoDB" id="421671at2759"/>
<dbReference type="InterPro" id="IPR025638">
    <property type="entry name" value="DUF4336"/>
</dbReference>
<dbReference type="SUPFAM" id="SSF56281">
    <property type="entry name" value="Metallo-hydrolase/oxidoreductase"/>
    <property type="match status" value="1"/>
</dbReference>
<name>A0A6A6NX70_9PEZI</name>
<sequence>MSSKLVPSNPSEVMVIRNVTENITTLSAPFYRFGRIKVGGRGTLVKLPSGGVAVFSPVALTPEVRETVSGMGPVKYIAALDVEHHIFLGPWHEAYPDAKVIGMEGLPEKRAKQKNEEVPFAVVFPSKDKGSVKVDEDFDTAFDYEFVASHANKELVFNYKPERTLIEADLLFNLPAKEQFSKSKDSPTAGILTKLFTALNGTSGSGGAQKRFIWYAISSGDRTGFSKSVSKIASWDFDRIIPCHGDVIETGGKGIFEKIMQWHLDMAKDKKD</sequence>
<dbReference type="Proteomes" id="UP000799766">
    <property type="component" value="Unassembled WGS sequence"/>
</dbReference>
<keyword evidence="2" id="KW-1185">Reference proteome</keyword>
<dbReference type="PANTHER" id="PTHR33835">
    <property type="entry name" value="YALI0C07656P"/>
    <property type="match status" value="1"/>
</dbReference>
<organism evidence="1 2">
    <name type="scientific">Lineolata rhizophorae</name>
    <dbReference type="NCBI Taxonomy" id="578093"/>
    <lineage>
        <taxon>Eukaryota</taxon>
        <taxon>Fungi</taxon>
        <taxon>Dikarya</taxon>
        <taxon>Ascomycota</taxon>
        <taxon>Pezizomycotina</taxon>
        <taxon>Dothideomycetes</taxon>
        <taxon>Dothideomycetes incertae sedis</taxon>
        <taxon>Lineolatales</taxon>
        <taxon>Lineolataceae</taxon>
        <taxon>Lineolata</taxon>
    </lineage>
</organism>
<protein>
    <recommendedName>
        <fullName evidence="3">Beta-lactamase-like protein</fullName>
    </recommendedName>
</protein>
<evidence type="ECO:0000313" key="1">
    <source>
        <dbReference type="EMBL" id="KAF2456321.1"/>
    </source>
</evidence>
<dbReference type="Pfam" id="PF14234">
    <property type="entry name" value="DUF4336"/>
    <property type="match status" value="1"/>
</dbReference>
<dbReference type="AlphaFoldDB" id="A0A6A6NX70"/>
<dbReference type="EMBL" id="MU001683">
    <property type="protein sequence ID" value="KAF2456321.1"/>
    <property type="molecule type" value="Genomic_DNA"/>
</dbReference>
<proteinExistence type="predicted"/>
<dbReference type="PANTHER" id="PTHR33835:SF1">
    <property type="entry name" value="METALLO-BETA-LACTAMASE DOMAIN-CONTAINING PROTEIN"/>
    <property type="match status" value="1"/>
</dbReference>
<reference evidence="1" key="1">
    <citation type="journal article" date="2020" name="Stud. Mycol.">
        <title>101 Dothideomycetes genomes: a test case for predicting lifestyles and emergence of pathogens.</title>
        <authorList>
            <person name="Haridas S."/>
            <person name="Albert R."/>
            <person name="Binder M."/>
            <person name="Bloem J."/>
            <person name="Labutti K."/>
            <person name="Salamov A."/>
            <person name="Andreopoulos B."/>
            <person name="Baker S."/>
            <person name="Barry K."/>
            <person name="Bills G."/>
            <person name="Bluhm B."/>
            <person name="Cannon C."/>
            <person name="Castanera R."/>
            <person name="Culley D."/>
            <person name="Daum C."/>
            <person name="Ezra D."/>
            <person name="Gonzalez J."/>
            <person name="Henrissat B."/>
            <person name="Kuo A."/>
            <person name="Liang C."/>
            <person name="Lipzen A."/>
            <person name="Lutzoni F."/>
            <person name="Magnuson J."/>
            <person name="Mondo S."/>
            <person name="Nolan M."/>
            <person name="Ohm R."/>
            <person name="Pangilinan J."/>
            <person name="Park H.-J."/>
            <person name="Ramirez L."/>
            <person name="Alfaro M."/>
            <person name="Sun H."/>
            <person name="Tritt A."/>
            <person name="Yoshinaga Y."/>
            <person name="Zwiers L.-H."/>
            <person name="Turgeon B."/>
            <person name="Goodwin S."/>
            <person name="Spatafora J."/>
            <person name="Crous P."/>
            <person name="Grigoriev I."/>
        </authorList>
    </citation>
    <scope>NUCLEOTIDE SEQUENCE</scope>
    <source>
        <strain evidence="1">ATCC 16933</strain>
    </source>
</reference>
<evidence type="ECO:0008006" key="3">
    <source>
        <dbReference type="Google" id="ProtNLM"/>
    </source>
</evidence>
<gene>
    <name evidence="1" type="ORF">BDY21DRAFT_346781</name>
</gene>
<dbReference type="InterPro" id="IPR036866">
    <property type="entry name" value="RibonucZ/Hydroxyglut_hydro"/>
</dbReference>
<evidence type="ECO:0000313" key="2">
    <source>
        <dbReference type="Proteomes" id="UP000799766"/>
    </source>
</evidence>
<accession>A0A6A6NX70</accession>